<gene>
    <name evidence="3" type="ORF">PACLA_8A016629</name>
</gene>
<dbReference type="Pfam" id="PF17921">
    <property type="entry name" value="Integrase_H2C2"/>
    <property type="match status" value="1"/>
</dbReference>
<dbReference type="InterPro" id="IPR040676">
    <property type="entry name" value="DUF5641"/>
</dbReference>
<dbReference type="Pfam" id="PF18701">
    <property type="entry name" value="DUF5641"/>
    <property type="match status" value="1"/>
</dbReference>
<dbReference type="InterPro" id="IPR012337">
    <property type="entry name" value="RNaseH-like_sf"/>
</dbReference>
<protein>
    <submittedName>
        <fullName evidence="3">PREDICTED: uncharacterized protein LOC100636806</fullName>
    </submittedName>
</protein>
<dbReference type="InterPro" id="IPR041588">
    <property type="entry name" value="Integrase_H2C2"/>
</dbReference>
<evidence type="ECO:0000313" key="3">
    <source>
        <dbReference type="EMBL" id="CAB4035690.1"/>
    </source>
</evidence>
<evidence type="ECO:0000259" key="1">
    <source>
        <dbReference type="Pfam" id="PF17921"/>
    </source>
</evidence>
<comment type="caution">
    <text evidence="3">The sequence shown here is derived from an EMBL/GenBank/DDBJ whole genome shotgun (WGS) entry which is preliminary data.</text>
</comment>
<dbReference type="OrthoDB" id="6020750at2759"/>
<organism evidence="3 4">
    <name type="scientific">Paramuricea clavata</name>
    <name type="common">Red gorgonian</name>
    <name type="synonym">Violescent sea-whip</name>
    <dbReference type="NCBI Taxonomy" id="317549"/>
    <lineage>
        <taxon>Eukaryota</taxon>
        <taxon>Metazoa</taxon>
        <taxon>Cnidaria</taxon>
        <taxon>Anthozoa</taxon>
        <taxon>Octocorallia</taxon>
        <taxon>Malacalcyonacea</taxon>
        <taxon>Plexauridae</taxon>
        <taxon>Paramuricea</taxon>
    </lineage>
</organism>
<dbReference type="PANTHER" id="PTHR47331:SF1">
    <property type="entry name" value="GAG-LIKE PROTEIN"/>
    <property type="match status" value="1"/>
</dbReference>
<sequence length="517" mass="59731">MATNLLKNDEWWNGPDWVRNYNPRQEELSKPTNEVLLEAKAFKIREVQSTRVHVSAIDEAVGNISKVITCEDYSSVSRLYSVTAYVLRFIENLKRKRQGTSLVKECLTAEELGRAEYYWLLFIQRDVRSDSNYVEKKNRLGLFEDTKGIIRCKGRLANAEISYEEKYPAIIPRKHHFTTITIRDCHSRVGHNGVRETLAEVRSRFWIERGRQVVRNVITKCVVCRHFEGRSYPDVIPSPLPFSRVSCDPAFTYVGVDFAGPLYVKVASNSKESTLAKAYLTLFTCASSRAVHLDLVPELSTQAFLRCFRRLMVRRGIPKEMISDNALTFKAASRQIARLLKEPEIQKFLGITRRIDDTENQHQSLNRRARYLSTIIDKICLRWRKDYLLALRENHNLSVKKKSIAPIAIGDMVIVQGEGIKIPRSIWKLGRVESLRKSNNGRVRGAVVKIAKEDELRCYDRPIKKLYPLEVNYESNETESTTDQEPEIVPVRRSTRTAAVVGNHRRQLIDQWINEMD</sequence>
<keyword evidence="4" id="KW-1185">Reference proteome</keyword>
<dbReference type="Proteomes" id="UP001152795">
    <property type="component" value="Unassembled WGS sequence"/>
</dbReference>
<evidence type="ECO:0000313" key="4">
    <source>
        <dbReference type="Proteomes" id="UP001152795"/>
    </source>
</evidence>
<proteinExistence type="predicted"/>
<dbReference type="EMBL" id="CACRXK020021288">
    <property type="protein sequence ID" value="CAB4035690.1"/>
    <property type="molecule type" value="Genomic_DNA"/>
</dbReference>
<reference evidence="3" key="1">
    <citation type="submission" date="2020-04" db="EMBL/GenBank/DDBJ databases">
        <authorList>
            <person name="Alioto T."/>
            <person name="Alioto T."/>
            <person name="Gomez Garrido J."/>
        </authorList>
    </citation>
    <scope>NUCLEOTIDE SEQUENCE</scope>
    <source>
        <strain evidence="3">A484AB</strain>
    </source>
</reference>
<evidence type="ECO:0000259" key="2">
    <source>
        <dbReference type="Pfam" id="PF18701"/>
    </source>
</evidence>
<dbReference type="GO" id="GO:0003676">
    <property type="term" value="F:nucleic acid binding"/>
    <property type="evidence" value="ECO:0007669"/>
    <property type="project" value="InterPro"/>
</dbReference>
<dbReference type="AlphaFoldDB" id="A0A7D9LN15"/>
<accession>A0A7D9LN15</accession>
<dbReference type="InterPro" id="IPR036397">
    <property type="entry name" value="RNaseH_sf"/>
</dbReference>
<dbReference type="Gene3D" id="3.30.420.10">
    <property type="entry name" value="Ribonuclease H-like superfamily/Ribonuclease H"/>
    <property type="match status" value="1"/>
</dbReference>
<dbReference type="SUPFAM" id="SSF53098">
    <property type="entry name" value="Ribonuclease H-like"/>
    <property type="match status" value="1"/>
</dbReference>
<dbReference type="PANTHER" id="PTHR47331">
    <property type="entry name" value="PHD-TYPE DOMAIN-CONTAINING PROTEIN"/>
    <property type="match status" value="1"/>
</dbReference>
<feature type="domain" description="Integrase zinc-binding" evidence="1">
    <location>
        <begin position="182"/>
        <end position="226"/>
    </location>
</feature>
<dbReference type="Gene3D" id="1.10.340.70">
    <property type="match status" value="1"/>
</dbReference>
<feature type="domain" description="DUF5641" evidence="2">
    <location>
        <begin position="369"/>
        <end position="469"/>
    </location>
</feature>
<name>A0A7D9LN15_PARCT</name>